<dbReference type="PANTHER" id="PTHR30023:SF0">
    <property type="entry name" value="PENICILLIN-SENSITIVE CARBOXYPEPTIDASE A"/>
    <property type="match status" value="1"/>
</dbReference>
<comment type="similarity">
    <text evidence="1">Belongs to the peptidase S13 family.</text>
</comment>
<dbReference type="Gene3D" id="3.50.80.20">
    <property type="entry name" value="D-Ala-D-Ala carboxypeptidase C, peptidase S13"/>
    <property type="match status" value="1"/>
</dbReference>
<organism evidence="4 5">
    <name type="scientific">Litoreibacter roseus</name>
    <dbReference type="NCBI Taxonomy" id="2601869"/>
    <lineage>
        <taxon>Bacteria</taxon>
        <taxon>Pseudomonadati</taxon>
        <taxon>Pseudomonadota</taxon>
        <taxon>Alphaproteobacteria</taxon>
        <taxon>Rhodobacterales</taxon>
        <taxon>Roseobacteraceae</taxon>
        <taxon>Litoreibacter</taxon>
    </lineage>
</organism>
<reference evidence="4 5" key="1">
    <citation type="submission" date="2019-12" db="EMBL/GenBank/DDBJ databases">
        <title>Litoreibacter badius sp. nov., a novel bacteriochlorophyll a-containing bacterium in the genus Litoreibacter.</title>
        <authorList>
            <person name="Kanamuro M."/>
            <person name="Takabe Y."/>
            <person name="Mori K."/>
            <person name="Takaichi S."/>
            <person name="Hanada S."/>
        </authorList>
    </citation>
    <scope>NUCLEOTIDE SEQUENCE [LARGE SCALE GENOMIC DNA]</scope>
    <source>
        <strain evidence="4 5">K6</strain>
    </source>
</reference>
<name>A0A6N6JA74_9RHOB</name>
<accession>A0A6N6JA74</accession>
<dbReference type="Gene3D" id="3.40.710.10">
    <property type="entry name" value="DD-peptidase/beta-lactamase superfamily"/>
    <property type="match status" value="2"/>
</dbReference>
<evidence type="ECO:0000313" key="4">
    <source>
        <dbReference type="EMBL" id="GFE63006.1"/>
    </source>
</evidence>
<dbReference type="InterPro" id="IPR012338">
    <property type="entry name" value="Beta-lactam/transpept-like"/>
</dbReference>
<keyword evidence="4" id="KW-0645">Protease</keyword>
<protein>
    <submittedName>
        <fullName evidence="4">D-alanyl-D-alanine carboxypeptidase</fullName>
    </submittedName>
</protein>
<dbReference type="PROSITE" id="PS51318">
    <property type="entry name" value="TAT"/>
    <property type="match status" value="1"/>
</dbReference>
<dbReference type="OrthoDB" id="5372081at2"/>
<dbReference type="InterPro" id="IPR000667">
    <property type="entry name" value="Peptidase_S13"/>
</dbReference>
<dbReference type="EMBL" id="BLJE01000001">
    <property type="protein sequence ID" value="GFE63006.1"/>
    <property type="molecule type" value="Genomic_DNA"/>
</dbReference>
<evidence type="ECO:0000313" key="5">
    <source>
        <dbReference type="Proteomes" id="UP000436822"/>
    </source>
</evidence>
<keyword evidence="5" id="KW-1185">Reference proteome</keyword>
<dbReference type="Proteomes" id="UP000436822">
    <property type="component" value="Unassembled WGS sequence"/>
</dbReference>
<feature type="signal peptide" evidence="3">
    <location>
        <begin position="1"/>
        <end position="33"/>
    </location>
</feature>
<dbReference type="GO" id="GO:0006508">
    <property type="term" value="P:proteolysis"/>
    <property type="evidence" value="ECO:0007669"/>
    <property type="project" value="InterPro"/>
</dbReference>
<gene>
    <name evidence="4" type="ORF">KIN_00800</name>
</gene>
<proteinExistence type="inferred from homology"/>
<dbReference type="InterPro" id="IPR006311">
    <property type="entry name" value="TAT_signal"/>
</dbReference>
<dbReference type="GO" id="GO:0000270">
    <property type="term" value="P:peptidoglycan metabolic process"/>
    <property type="evidence" value="ECO:0007669"/>
    <property type="project" value="TreeGrafter"/>
</dbReference>
<dbReference type="AlphaFoldDB" id="A0A6N6JA74"/>
<dbReference type="GO" id="GO:0004185">
    <property type="term" value="F:serine-type carboxypeptidase activity"/>
    <property type="evidence" value="ECO:0007669"/>
    <property type="project" value="InterPro"/>
</dbReference>
<dbReference type="RefSeq" id="WP_159803996.1">
    <property type="nucleotide sequence ID" value="NZ_BLJE01000001.1"/>
</dbReference>
<dbReference type="PRINTS" id="PR00922">
    <property type="entry name" value="DADACBPTASE3"/>
</dbReference>
<keyword evidence="2" id="KW-0378">Hydrolase</keyword>
<dbReference type="PANTHER" id="PTHR30023">
    <property type="entry name" value="D-ALANYL-D-ALANINE CARBOXYPEPTIDASE"/>
    <property type="match status" value="1"/>
</dbReference>
<dbReference type="SUPFAM" id="SSF56601">
    <property type="entry name" value="beta-lactamase/transpeptidase-like"/>
    <property type="match status" value="1"/>
</dbReference>
<evidence type="ECO:0000256" key="1">
    <source>
        <dbReference type="ARBA" id="ARBA00006096"/>
    </source>
</evidence>
<dbReference type="Pfam" id="PF02113">
    <property type="entry name" value="Peptidase_S13"/>
    <property type="match status" value="1"/>
</dbReference>
<keyword evidence="4" id="KW-0121">Carboxypeptidase</keyword>
<sequence>MASPPHIRPGRRTVLAFLLFGAADAALTGPALAKTDLTRSDRPRRRPEGGPQRIIPAAEELIEAARLGGKTSCVVADAKTGEILEAVRPLAPHPPASVSKAITALYALNVLGPDHRFRTRLRATGPVEDGVIQGDLVLEGGGDPVLDSDDLFDMAGRLKEAGVLAIRGDFLVFGNGLPTVARIDAGQPEHVGYNPAISGLNLNFNRVYLEWKRQGTRYQVSMDARTNRIRPSVTIAHTQVVDRRTPVFGYRDAGVRDEWSVARGALGNGGGRWLPVRRPEIYAGDVFQTVARSHGLVLPYPKRVTTRPAGTVLVEHTSSDVRAICRGMLKYSTNLTAEVLGMSASRMLDDVMDLGGSARAMQEWLRDKYDTPRAHFVDHSGLGDQSSMTAQQMVKALVGAERVGMLRPLLKNIPMKDRDPKIILDKPPVVVAKTGTLNFVNALAGYITAPDGRDLVFAIFSSDLPRRAALTVDQKERPRGGRSWNGRARLMQRELIRRWCVLDEI</sequence>
<keyword evidence="3" id="KW-0732">Signal</keyword>
<dbReference type="NCBIfam" id="TIGR00666">
    <property type="entry name" value="PBP4"/>
    <property type="match status" value="1"/>
</dbReference>
<feature type="chain" id="PRO_5026966447" evidence="3">
    <location>
        <begin position="34"/>
        <end position="505"/>
    </location>
</feature>
<evidence type="ECO:0000256" key="2">
    <source>
        <dbReference type="ARBA" id="ARBA00022801"/>
    </source>
</evidence>
<comment type="caution">
    <text evidence="4">The sequence shown here is derived from an EMBL/GenBank/DDBJ whole genome shotgun (WGS) entry which is preliminary data.</text>
</comment>
<evidence type="ECO:0000256" key="3">
    <source>
        <dbReference type="SAM" id="SignalP"/>
    </source>
</evidence>